<feature type="modified residue" description="4-aspartylphosphate" evidence="1">
    <location>
        <position position="24"/>
    </location>
</feature>
<name>A0AAW6MBK6_9BACE</name>
<sequence>MLSADGNEAIDLFNTQAPDLIFMDMKMPGMNGIDTVDSINT</sequence>
<evidence type="ECO:0000313" key="3">
    <source>
        <dbReference type="EMBL" id="MDE8697663.1"/>
    </source>
</evidence>
<dbReference type="Gene3D" id="3.20.20.70">
    <property type="entry name" value="Aldolase class I"/>
    <property type="match status" value="1"/>
</dbReference>
<dbReference type="InterPro" id="IPR013785">
    <property type="entry name" value="Aldolase_TIM"/>
</dbReference>
<dbReference type="PROSITE" id="PS50110">
    <property type="entry name" value="RESPONSE_REGULATORY"/>
    <property type="match status" value="1"/>
</dbReference>
<dbReference type="Pfam" id="PF00072">
    <property type="entry name" value="Response_reg"/>
    <property type="match status" value="1"/>
</dbReference>
<evidence type="ECO:0000259" key="2">
    <source>
        <dbReference type="PROSITE" id="PS50110"/>
    </source>
</evidence>
<dbReference type="GO" id="GO:0000160">
    <property type="term" value="P:phosphorelay signal transduction system"/>
    <property type="evidence" value="ECO:0007669"/>
    <property type="project" value="InterPro"/>
</dbReference>
<proteinExistence type="predicted"/>
<dbReference type="Proteomes" id="UP001221924">
    <property type="component" value="Unassembled WGS sequence"/>
</dbReference>
<evidence type="ECO:0000313" key="4">
    <source>
        <dbReference type="Proteomes" id="UP001221924"/>
    </source>
</evidence>
<accession>A0AAW6MBK6</accession>
<gene>
    <name evidence="3" type="ORF">PZH42_26635</name>
</gene>
<dbReference type="AlphaFoldDB" id="A0AAW6MBK6"/>
<keyword evidence="1" id="KW-0597">Phosphoprotein</keyword>
<organism evidence="3 4">
    <name type="scientific">Bacteroides cellulosilyticus</name>
    <dbReference type="NCBI Taxonomy" id="246787"/>
    <lineage>
        <taxon>Bacteria</taxon>
        <taxon>Pseudomonadati</taxon>
        <taxon>Bacteroidota</taxon>
        <taxon>Bacteroidia</taxon>
        <taxon>Bacteroidales</taxon>
        <taxon>Bacteroidaceae</taxon>
        <taxon>Bacteroides</taxon>
    </lineage>
</organism>
<comment type="caution">
    <text evidence="3">The sequence shown here is derived from an EMBL/GenBank/DDBJ whole genome shotgun (WGS) entry which is preliminary data.</text>
</comment>
<evidence type="ECO:0000256" key="1">
    <source>
        <dbReference type="PROSITE-ProRule" id="PRU00169"/>
    </source>
</evidence>
<dbReference type="RefSeq" id="WP_275202826.1">
    <property type="nucleotide sequence ID" value="NZ_JARFID010000114.1"/>
</dbReference>
<dbReference type="InterPro" id="IPR001789">
    <property type="entry name" value="Sig_transdc_resp-reg_receiver"/>
</dbReference>
<dbReference type="SUPFAM" id="SSF52172">
    <property type="entry name" value="CheY-like"/>
    <property type="match status" value="1"/>
</dbReference>
<dbReference type="EMBL" id="JARFID010000114">
    <property type="protein sequence ID" value="MDE8697663.1"/>
    <property type="molecule type" value="Genomic_DNA"/>
</dbReference>
<feature type="domain" description="Response regulatory" evidence="2">
    <location>
        <begin position="1"/>
        <end position="41"/>
    </location>
</feature>
<protein>
    <submittedName>
        <fullName evidence="3">Response regulator</fullName>
    </submittedName>
</protein>
<dbReference type="InterPro" id="IPR011006">
    <property type="entry name" value="CheY-like_superfamily"/>
</dbReference>
<reference evidence="3" key="1">
    <citation type="submission" date="2023-03" db="EMBL/GenBank/DDBJ databases">
        <title>DFI Biobank Strains.</title>
        <authorList>
            <person name="Mostad J."/>
            <person name="Paddock L."/>
            <person name="Medina S."/>
            <person name="Waligurski E."/>
            <person name="Barat B."/>
            <person name="Smith R."/>
            <person name="Burgo V."/>
            <person name="Metcalfe C."/>
            <person name="Woodson C."/>
            <person name="Sundararajan A."/>
            <person name="Ramaswamy R."/>
            <person name="Lin H."/>
            <person name="Pamer E.G."/>
        </authorList>
    </citation>
    <scope>NUCLEOTIDE SEQUENCE</scope>
    <source>
        <strain evidence="3">DFI.9.5</strain>
    </source>
</reference>